<name>A0ABY6G234_9MICO</name>
<keyword evidence="4" id="KW-1185">Reference proteome</keyword>
<feature type="domain" description="AMP-dependent synthetase/ligase" evidence="1">
    <location>
        <begin position="171"/>
        <end position="285"/>
    </location>
</feature>
<dbReference type="Gene3D" id="3.40.50.12780">
    <property type="entry name" value="N-terminal domain of ligase-like"/>
    <property type="match status" value="1"/>
</dbReference>
<dbReference type="RefSeq" id="WP_263594244.1">
    <property type="nucleotide sequence ID" value="NZ_CP107020.1"/>
</dbReference>
<dbReference type="InterPro" id="IPR050237">
    <property type="entry name" value="ATP-dep_AMP-bd_enzyme"/>
</dbReference>
<evidence type="ECO:0000259" key="2">
    <source>
        <dbReference type="Pfam" id="PF13193"/>
    </source>
</evidence>
<dbReference type="PROSITE" id="PS00455">
    <property type="entry name" value="AMP_BINDING"/>
    <property type="match status" value="1"/>
</dbReference>
<proteinExistence type="predicted"/>
<evidence type="ECO:0000313" key="4">
    <source>
        <dbReference type="Proteomes" id="UP001164305"/>
    </source>
</evidence>
<dbReference type="Proteomes" id="UP001164305">
    <property type="component" value="Chromosome"/>
</dbReference>
<dbReference type="InterPro" id="IPR000873">
    <property type="entry name" value="AMP-dep_synth/lig_dom"/>
</dbReference>
<reference evidence="3" key="1">
    <citation type="submission" date="2022-10" db="EMBL/GenBank/DDBJ databases">
        <title>Whole-Genome Sequencing of Brachybacterium huguangmaarense BRM-3, Isolated from Betula schmidtii.</title>
        <authorList>
            <person name="Haam D."/>
        </authorList>
    </citation>
    <scope>NUCLEOTIDE SEQUENCE</scope>
    <source>
        <strain evidence="3">BRM-3</strain>
    </source>
</reference>
<dbReference type="Pfam" id="PF00501">
    <property type="entry name" value="AMP-binding"/>
    <property type="match status" value="1"/>
</dbReference>
<dbReference type="SUPFAM" id="SSF56801">
    <property type="entry name" value="Acetyl-CoA synthetase-like"/>
    <property type="match status" value="1"/>
</dbReference>
<dbReference type="InterPro" id="IPR025110">
    <property type="entry name" value="AMP-bd_C"/>
</dbReference>
<gene>
    <name evidence="3" type="ORF">BRM3_00935</name>
</gene>
<evidence type="ECO:0000259" key="1">
    <source>
        <dbReference type="Pfam" id="PF00501"/>
    </source>
</evidence>
<dbReference type="InterPro" id="IPR020845">
    <property type="entry name" value="AMP-binding_CS"/>
</dbReference>
<dbReference type="PANTHER" id="PTHR43767:SF1">
    <property type="entry name" value="NONRIBOSOMAL PEPTIDE SYNTHASE PES1 (EUROFUNG)-RELATED"/>
    <property type="match status" value="1"/>
</dbReference>
<dbReference type="Pfam" id="PF13193">
    <property type="entry name" value="AMP-binding_C"/>
    <property type="match status" value="1"/>
</dbReference>
<dbReference type="InterPro" id="IPR042099">
    <property type="entry name" value="ANL_N_sf"/>
</dbReference>
<accession>A0ABY6G234</accession>
<evidence type="ECO:0000313" key="3">
    <source>
        <dbReference type="EMBL" id="UYG17034.1"/>
    </source>
</evidence>
<dbReference type="Gene3D" id="3.30.300.30">
    <property type="match status" value="1"/>
</dbReference>
<dbReference type="PANTHER" id="PTHR43767">
    <property type="entry name" value="LONG-CHAIN-FATTY-ACID--COA LIGASE"/>
    <property type="match status" value="1"/>
</dbReference>
<dbReference type="Gene3D" id="2.30.38.10">
    <property type="entry name" value="Luciferase, Domain 3"/>
    <property type="match status" value="1"/>
</dbReference>
<dbReference type="EMBL" id="CP107020">
    <property type="protein sequence ID" value="UYG17034.1"/>
    <property type="molecule type" value="Genomic_DNA"/>
</dbReference>
<sequence>MSGALRTSWLRPAPFHGTPASLTEHVEAVGAMMRGEGRLWLGPFAPPASLPAELEQTALVVPTSGSTGGAKAVALALSALVASQDATARRLGGDAGPARGHGLWLPLLPPTHIAGIQVIARAWRAAELRDRPGPLLPGELPALATHFDADAFTAAAEPALAEAEALGVAAFTSLVPTQLARLLADRSRAGARAIELLGRFEAVLLGGAATPPALLGRSRAAGVAACTTYGSSETAGGCVYDGAPLDGVRLRLADPGSSGDGGAAVSTPDGTGRLVIASPTLALGYVHANGTAEASTFRTSPEGREFVTSDLARIEDGRLEILGRADDVIVTGGRKVLPQDVERALDAHPDLEGRLAGRVVVGVPDPEWGERLVALVAPTPGTSAAERTMLAELVPTALRHSLLPAHAVPKTTLLVEEIPLLGIGKIDRSAARRIASSRCR</sequence>
<feature type="domain" description="AMP-binding enzyme C-terminal" evidence="2">
    <location>
        <begin position="341"/>
        <end position="425"/>
    </location>
</feature>
<dbReference type="InterPro" id="IPR045851">
    <property type="entry name" value="AMP-bd_C_sf"/>
</dbReference>
<organism evidence="3 4">
    <name type="scientific">Brachybacterium huguangmaarense</name>
    <dbReference type="NCBI Taxonomy" id="1652028"/>
    <lineage>
        <taxon>Bacteria</taxon>
        <taxon>Bacillati</taxon>
        <taxon>Actinomycetota</taxon>
        <taxon>Actinomycetes</taxon>
        <taxon>Micrococcales</taxon>
        <taxon>Dermabacteraceae</taxon>
        <taxon>Brachybacterium</taxon>
    </lineage>
</organism>
<protein>
    <submittedName>
        <fullName evidence="3">AMP-binding protein</fullName>
    </submittedName>
</protein>